<organism evidence="10 11">
    <name type="scientific">Endocarpon pusillum</name>
    <dbReference type="NCBI Taxonomy" id="364733"/>
    <lineage>
        <taxon>Eukaryota</taxon>
        <taxon>Fungi</taxon>
        <taxon>Dikarya</taxon>
        <taxon>Ascomycota</taxon>
        <taxon>Pezizomycotina</taxon>
        <taxon>Eurotiomycetes</taxon>
        <taxon>Chaetothyriomycetidae</taxon>
        <taxon>Verrucariales</taxon>
        <taxon>Verrucariaceae</taxon>
        <taxon>Endocarpon</taxon>
    </lineage>
</organism>
<dbReference type="OrthoDB" id="687730at2759"/>
<evidence type="ECO:0000256" key="3">
    <source>
        <dbReference type="ARBA" id="ARBA00022771"/>
    </source>
</evidence>
<sequence length="590" mass="63419">MTATSLSNPTAAPTSAERTNTPSPTPRRRGLSSLRRLGPASPGEPSRLLPRNYFSRSVSYPQHTPNSPRSTPAKSTLRSNAPQPPDATDPASRELAPRQITDHPTPNTANSTTSPLGPQSGAEPPDMVRHRPPTNPRATTSESVHSVEAQRSARVGGDTSDGIGNVSNVQATNAQTNDATQEASDEKTRPPTIRFYPHQDLRQGRPSLSFNPIIRTLPHESSIIRVGRYSEREGIPISTPAGPSDAPVGFKSKVVSRKHCEFSFSNGSWQIKDVSSSSGTFLNHIRLSQPNTESRLYPVKDGDIVQLGIDFRGGEEMIFRCVKIRIECNRAWQKRPNNFNISRHAQLQKLGKRDAKVDENKGECSICLGDVAPCQSLFIAACAHVWHYKCIRRMLMGSSYPQFTCPNCRAITDLEAELDVEDGEEWEQPPESPVHVEDIPASTTQPANSLQNQQDTVHVGGAAAAYDEAGDVDLTNIQFEGNADQTIATAQTTTNGLLSRRQTSNSTASPAIAPVDGIEIPRSSNAAPLAVVVSNDTPATLRTATPTSADLIGGEGPLTPRNDAGPFVFGGSAGRASGRPLTASATDEPQ</sequence>
<dbReference type="Proteomes" id="UP000606974">
    <property type="component" value="Unassembled WGS sequence"/>
</dbReference>
<evidence type="ECO:0000256" key="4">
    <source>
        <dbReference type="ARBA" id="ARBA00022786"/>
    </source>
</evidence>
<dbReference type="PANTHER" id="PTHR15067:SF7">
    <property type="entry name" value="E3 UBIQUITIN-PROTEIN LIGASE DMA1-RELATED"/>
    <property type="match status" value="1"/>
</dbReference>
<feature type="region of interest" description="Disordered" evidence="7">
    <location>
        <begin position="541"/>
        <end position="590"/>
    </location>
</feature>
<keyword evidence="4" id="KW-0833">Ubl conjugation pathway</keyword>
<gene>
    <name evidence="10" type="ORF">GJ744_003002</name>
</gene>
<feature type="compositionally biased region" description="Low complexity" evidence="7">
    <location>
        <begin position="31"/>
        <end position="41"/>
    </location>
</feature>
<dbReference type="SMART" id="SM00184">
    <property type="entry name" value="RING"/>
    <property type="match status" value="1"/>
</dbReference>
<dbReference type="Pfam" id="PF17123">
    <property type="entry name" value="zf-RING_11"/>
    <property type="match status" value="1"/>
</dbReference>
<evidence type="ECO:0000256" key="1">
    <source>
        <dbReference type="ARBA" id="ARBA00022679"/>
    </source>
</evidence>
<dbReference type="InterPro" id="IPR000253">
    <property type="entry name" value="FHA_dom"/>
</dbReference>
<dbReference type="GO" id="GO:0016567">
    <property type="term" value="P:protein ubiquitination"/>
    <property type="evidence" value="ECO:0007669"/>
    <property type="project" value="TreeGrafter"/>
</dbReference>
<evidence type="ECO:0000256" key="6">
    <source>
        <dbReference type="PROSITE-ProRule" id="PRU00175"/>
    </source>
</evidence>
<feature type="compositionally biased region" description="Polar residues" evidence="7">
    <location>
        <begin position="54"/>
        <end position="81"/>
    </location>
</feature>
<dbReference type="PROSITE" id="PS50006">
    <property type="entry name" value="FHA_DOMAIN"/>
    <property type="match status" value="1"/>
</dbReference>
<feature type="domain" description="RING-type" evidence="9">
    <location>
        <begin position="364"/>
        <end position="409"/>
    </location>
</feature>
<dbReference type="GO" id="GO:0061630">
    <property type="term" value="F:ubiquitin protein ligase activity"/>
    <property type="evidence" value="ECO:0007669"/>
    <property type="project" value="TreeGrafter"/>
</dbReference>
<dbReference type="PROSITE" id="PS50089">
    <property type="entry name" value="ZF_RING_2"/>
    <property type="match status" value="1"/>
</dbReference>
<keyword evidence="3 6" id="KW-0863">Zinc-finger</keyword>
<feature type="compositionally biased region" description="Polar residues" evidence="7">
    <location>
        <begin position="441"/>
        <end position="452"/>
    </location>
</feature>
<dbReference type="Pfam" id="PF00498">
    <property type="entry name" value="FHA"/>
    <property type="match status" value="1"/>
</dbReference>
<keyword evidence="2" id="KW-0479">Metal-binding</keyword>
<dbReference type="FunFam" id="2.60.200.20:FF:000030">
    <property type="entry name" value="FHA domain-containing protein"/>
    <property type="match status" value="1"/>
</dbReference>
<accession>A0A8H7E2B8</accession>
<dbReference type="Gene3D" id="2.60.200.20">
    <property type="match status" value="1"/>
</dbReference>
<proteinExistence type="predicted"/>
<feature type="compositionally biased region" description="Polar residues" evidence="7">
    <location>
        <begin position="1"/>
        <end position="17"/>
    </location>
</feature>
<evidence type="ECO:0000256" key="5">
    <source>
        <dbReference type="ARBA" id="ARBA00022833"/>
    </source>
</evidence>
<reference evidence="10" key="1">
    <citation type="submission" date="2020-02" db="EMBL/GenBank/DDBJ databases">
        <authorList>
            <person name="Palmer J.M."/>
        </authorList>
    </citation>
    <scope>NUCLEOTIDE SEQUENCE</scope>
    <source>
        <strain evidence="10">EPUS1.4</strain>
        <tissue evidence="10">Thallus</tissue>
    </source>
</reference>
<dbReference type="AlphaFoldDB" id="A0A8H7E2B8"/>
<keyword evidence="11" id="KW-1185">Reference proteome</keyword>
<evidence type="ECO:0008006" key="12">
    <source>
        <dbReference type="Google" id="ProtNLM"/>
    </source>
</evidence>
<dbReference type="GO" id="GO:0032153">
    <property type="term" value="C:cell division site"/>
    <property type="evidence" value="ECO:0007669"/>
    <property type="project" value="TreeGrafter"/>
</dbReference>
<protein>
    <recommendedName>
        <fullName evidence="12">FHA domain-containing protein</fullName>
    </recommendedName>
</protein>
<keyword evidence="5" id="KW-0862">Zinc</keyword>
<dbReference type="InterPro" id="IPR008984">
    <property type="entry name" value="SMAD_FHA_dom_sf"/>
</dbReference>
<dbReference type="SUPFAM" id="SSF49879">
    <property type="entry name" value="SMAD/FHA domain"/>
    <property type="match status" value="1"/>
</dbReference>
<dbReference type="SMART" id="SM00240">
    <property type="entry name" value="FHA"/>
    <property type="match status" value="1"/>
</dbReference>
<dbReference type="InterPro" id="IPR013083">
    <property type="entry name" value="Znf_RING/FYVE/PHD"/>
</dbReference>
<dbReference type="Gene3D" id="3.30.40.10">
    <property type="entry name" value="Zinc/RING finger domain, C3HC4 (zinc finger)"/>
    <property type="match status" value="1"/>
</dbReference>
<feature type="compositionally biased region" description="Polar residues" evidence="7">
    <location>
        <begin position="165"/>
        <end position="182"/>
    </location>
</feature>
<evidence type="ECO:0000313" key="11">
    <source>
        <dbReference type="Proteomes" id="UP000606974"/>
    </source>
</evidence>
<dbReference type="EMBL" id="JAACFV010000156">
    <property type="protein sequence ID" value="KAF7503921.1"/>
    <property type="molecule type" value="Genomic_DNA"/>
</dbReference>
<evidence type="ECO:0000259" key="9">
    <source>
        <dbReference type="PROSITE" id="PS50089"/>
    </source>
</evidence>
<feature type="region of interest" description="Disordered" evidence="7">
    <location>
        <begin position="420"/>
        <end position="452"/>
    </location>
</feature>
<evidence type="ECO:0000259" key="8">
    <source>
        <dbReference type="PROSITE" id="PS50006"/>
    </source>
</evidence>
<dbReference type="GO" id="GO:0005829">
    <property type="term" value="C:cytosol"/>
    <property type="evidence" value="ECO:0007669"/>
    <property type="project" value="TreeGrafter"/>
</dbReference>
<evidence type="ECO:0000256" key="2">
    <source>
        <dbReference type="ARBA" id="ARBA00022723"/>
    </source>
</evidence>
<dbReference type="InterPro" id="IPR001841">
    <property type="entry name" value="Znf_RING"/>
</dbReference>
<feature type="domain" description="FHA" evidence="8">
    <location>
        <begin position="224"/>
        <end position="287"/>
    </location>
</feature>
<dbReference type="PANTHER" id="PTHR15067">
    <property type="entry name" value="E3 UBIQUITIN-PROTEIN LIGASE RNF8"/>
    <property type="match status" value="1"/>
</dbReference>
<name>A0A8H7E2B8_9EURO</name>
<comment type="caution">
    <text evidence="10">The sequence shown here is derived from an EMBL/GenBank/DDBJ whole genome shotgun (WGS) entry which is preliminary data.</text>
</comment>
<dbReference type="SUPFAM" id="SSF57850">
    <property type="entry name" value="RING/U-box"/>
    <property type="match status" value="1"/>
</dbReference>
<feature type="compositionally biased region" description="Low complexity" evidence="7">
    <location>
        <begin position="104"/>
        <end position="115"/>
    </location>
</feature>
<keyword evidence="1" id="KW-0808">Transferase</keyword>
<dbReference type="GO" id="GO:0008270">
    <property type="term" value="F:zinc ion binding"/>
    <property type="evidence" value="ECO:0007669"/>
    <property type="project" value="UniProtKB-KW"/>
</dbReference>
<evidence type="ECO:0000256" key="7">
    <source>
        <dbReference type="SAM" id="MobiDB-lite"/>
    </source>
</evidence>
<feature type="region of interest" description="Disordered" evidence="7">
    <location>
        <begin position="1"/>
        <end position="192"/>
    </location>
</feature>
<dbReference type="GO" id="GO:0006511">
    <property type="term" value="P:ubiquitin-dependent protein catabolic process"/>
    <property type="evidence" value="ECO:0007669"/>
    <property type="project" value="TreeGrafter"/>
</dbReference>
<dbReference type="GO" id="GO:0000151">
    <property type="term" value="C:ubiquitin ligase complex"/>
    <property type="evidence" value="ECO:0007669"/>
    <property type="project" value="TreeGrafter"/>
</dbReference>
<evidence type="ECO:0000313" key="10">
    <source>
        <dbReference type="EMBL" id="KAF7503921.1"/>
    </source>
</evidence>